<dbReference type="AlphaFoldDB" id="A0A3F2RQV3"/>
<evidence type="ECO:0000313" key="5">
    <source>
        <dbReference type="Proteomes" id="UP000284657"/>
    </source>
</evidence>
<proteinExistence type="predicted"/>
<comment type="caution">
    <text evidence="3">The sequence shown here is derived from an EMBL/GenBank/DDBJ whole genome shotgun (WGS) entry which is preliminary data.</text>
</comment>
<dbReference type="EMBL" id="MBAD02002405">
    <property type="protein sequence ID" value="RLN47796.1"/>
    <property type="molecule type" value="Genomic_DNA"/>
</dbReference>
<gene>
    <name evidence="2" type="ORF">BBJ29_007251</name>
    <name evidence="3" type="ORF">BBP00_00005455</name>
</gene>
<dbReference type="Proteomes" id="UP000284657">
    <property type="component" value="Unassembled WGS sequence"/>
</dbReference>
<evidence type="ECO:0000256" key="1">
    <source>
        <dbReference type="SAM" id="MobiDB-lite"/>
    </source>
</evidence>
<evidence type="ECO:0000313" key="4">
    <source>
        <dbReference type="Proteomes" id="UP000277300"/>
    </source>
</evidence>
<dbReference type="Gene3D" id="1.10.238.10">
    <property type="entry name" value="EF-hand"/>
    <property type="match status" value="1"/>
</dbReference>
<evidence type="ECO:0000313" key="2">
    <source>
        <dbReference type="EMBL" id="RLN47796.1"/>
    </source>
</evidence>
<sequence>MGTTTSKVSPLAPAFERMATWDIKAARQVLQDYKDKDLDFGLDTQGLGELLRGDKDWAESIIDAFGSSTGIVNALAFVCGACLVSSGPALEKTEMIFDALDFDGTEQISMDEMVSNIPCIATYITRSFLLLGIHKLCECQETTVSTEDDDHSDVVGIDDEPPQESAAPIDDARIQNVPAEEEIGELVAPLDTETTVVFDQQHDVLDGQEIDAEAALAEVAQAEAPQEPLAIEGGEDDEDTYEQDFAQEMPQETPRPVDDVRSDQSVENDEFTDERDLGAATDMLEPTLTEGANAITTQDINESGAGVDEDRIRTTTILQDSADDASNKQFDDTGVSPS</sequence>
<dbReference type="SUPFAM" id="SSF47473">
    <property type="entry name" value="EF-hand"/>
    <property type="match status" value="1"/>
</dbReference>
<name>A0A3F2RQV3_9STRA</name>
<dbReference type="OrthoDB" id="129877at2759"/>
<feature type="region of interest" description="Disordered" evidence="1">
    <location>
        <begin position="144"/>
        <end position="170"/>
    </location>
</feature>
<reference evidence="4 5" key="1">
    <citation type="submission" date="2018-07" db="EMBL/GenBank/DDBJ databases">
        <title>Genome sequencing of oomycete isolates from Chile give support for New Zealand origin for Phytophthora kernoviae and make available the first Nothophytophthora sp. genome.</title>
        <authorList>
            <person name="Studholme D.J."/>
            <person name="Sanfuentes E."/>
            <person name="Panda P."/>
            <person name="Hill R."/>
            <person name="Sambles C."/>
            <person name="Grant M."/>
            <person name="Williams N.M."/>
            <person name="Mcdougal R.L."/>
        </authorList>
    </citation>
    <scope>NUCLEOTIDE SEQUENCE [LARGE SCALE GENOMIC DNA]</scope>
    <source>
        <strain evidence="3">Chile6</strain>
        <strain evidence="2">Chile7</strain>
    </source>
</reference>
<evidence type="ECO:0000313" key="3">
    <source>
        <dbReference type="EMBL" id="RLN61371.1"/>
    </source>
</evidence>
<feature type="compositionally biased region" description="Acidic residues" evidence="1">
    <location>
        <begin position="146"/>
        <end position="162"/>
    </location>
</feature>
<organism evidence="3 4">
    <name type="scientific">Phytophthora kernoviae</name>
    <dbReference type="NCBI Taxonomy" id="325452"/>
    <lineage>
        <taxon>Eukaryota</taxon>
        <taxon>Sar</taxon>
        <taxon>Stramenopiles</taxon>
        <taxon>Oomycota</taxon>
        <taxon>Peronosporomycetes</taxon>
        <taxon>Peronosporales</taxon>
        <taxon>Peronosporaceae</taxon>
        <taxon>Phytophthora</taxon>
    </lineage>
</organism>
<dbReference type="EMBL" id="MBDO02000159">
    <property type="protein sequence ID" value="RLN61371.1"/>
    <property type="molecule type" value="Genomic_DNA"/>
</dbReference>
<dbReference type="Proteomes" id="UP000277300">
    <property type="component" value="Unassembled WGS sequence"/>
</dbReference>
<protein>
    <submittedName>
        <fullName evidence="3">Uncharacterized protein</fullName>
    </submittedName>
</protein>
<feature type="compositionally biased region" description="Basic and acidic residues" evidence="1">
    <location>
        <begin position="255"/>
        <end position="264"/>
    </location>
</feature>
<dbReference type="InterPro" id="IPR011992">
    <property type="entry name" value="EF-hand-dom_pair"/>
</dbReference>
<feature type="region of interest" description="Disordered" evidence="1">
    <location>
        <begin position="246"/>
        <end position="338"/>
    </location>
</feature>
<accession>A0A3F2RQV3</accession>